<keyword evidence="9" id="KW-0234">DNA repair</keyword>
<evidence type="ECO:0000256" key="9">
    <source>
        <dbReference type="ARBA" id="ARBA00023204"/>
    </source>
</evidence>
<keyword evidence="12" id="KW-1185">Reference proteome</keyword>
<keyword evidence="6" id="KW-0269">Exonuclease</keyword>
<evidence type="ECO:0000313" key="11">
    <source>
        <dbReference type="EMBL" id="MFC0593578.1"/>
    </source>
</evidence>
<sequence>MLAPSVTNQAPTPSNWADLLARVHASLHEQAAHPARSVVLLPYAQLAPLAARLWAAQYPDGYAPRFESTRTWAARVGMFSPAPTDLSGEHGRDWLTAAGLLEAAGLGAQRQALAGLLLEWAAPLAPVAASLPPALRPDWAQQARAALPPLGEGPMALEAALGRIALAWAGSSDYATDVLFGPRVGQTLDALVIVPGLQPDLLTAHLAEHYADKATWLALPADPPGATPALHVCADGEDEAERAAACVLAHLAQGRAPVALVAGDRVLTRRISALLAARGVPLRDETGWTLSTTHAAARLVALLRAAARGASTDAVLDWLKLAPDADAAALRTLERQLRRDGVRDWLEASARTAGQPLTHRVEALRAALQAPRPLADWLAALREALAAWGAWQPLLDDAAGAAVADALSLAPGADTDWLAWPAARRRLGLREFTRWVGDTLEAASFRPPHPPNAPVVVLPLSQLLGRPFVALVLPGADEQRLPAAPEPPGPWTAAQRQALHLPLREQLAAAQAAAWRVALAVPQIDVLWRTSDDSGEPLLPSPWVQALRLQGQSSEGVDPRARRALIAKPVAVPAPSGAALPTQPLSASSYEMLRACPYRFFALRQLGLAEEGELEAEVDKRDFGIWLHEVLHRFHRALQADPAAVRAALLDAAAEQAMQALGLQGGAFLPFAVAWPAVRDGYLDWLAGHEAATGAVFEEGEQGVRRQVGEVALLGTFDRVDRLPDGAPLVIDYKTESPARTQARLKTGSEDTQLPFYALLTGHDAPQAAYLNVGEREPARLYASAQLLEHAAALHQGIEDDLARIAAGHPLRPLGEGSVCDWCAARGLCRRDFWS</sequence>
<evidence type="ECO:0000256" key="5">
    <source>
        <dbReference type="ARBA" id="ARBA00022806"/>
    </source>
</evidence>
<keyword evidence="8" id="KW-0238">DNA-binding</keyword>
<proteinExistence type="predicted"/>
<name>A0ABV6PX97_9BURK</name>
<keyword evidence="5" id="KW-0347">Helicase</keyword>
<dbReference type="SUPFAM" id="SSF52540">
    <property type="entry name" value="P-loop containing nucleoside triphosphate hydrolases"/>
    <property type="match status" value="1"/>
</dbReference>
<comment type="caution">
    <text evidence="11">The sequence shown here is derived from an EMBL/GenBank/DDBJ whole genome shotgun (WGS) entry which is preliminary data.</text>
</comment>
<dbReference type="InterPro" id="IPR014017">
    <property type="entry name" value="DNA_helicase_UvrD-like_C"/>
</dbReference>
<evidence type="ECO:0000256" key="2">
    <source>
        <dbReference type="ARBA" id="ARBA00022741"/>
    </source>
</evidence>
<dbReference type="EMBL" id="JBHLTN010000028">
    <property type="protein sequence ID" value="MFC0593578.1"/>
    <property type="molecule type" value="Genomic_DNA"/>
</dbReference>
<feature type="domain" description="UvrD-like helicase C-terminal" evidence="10">
    <location>
        <begin position="197"/>
        <end position="465"/>
    </location>
</feature>
<dbReference type="PROSITE" id="PS51217">
    <property type="entry name" value="UVRD_HELICASE_CTER"/>
    <property type="match status" value="1"/>
</dbReference>
<evidence type="ECO:0000256" key="7">
    <source>
        <dbReference type="ARBA" id="ARBA00022840"/>
    </source>
</evidence>
<evidence type="ECO:0000256" key="3">
    <source>
        <dbReference type="ARBA" id="ARBA00022763"/>
    </source>
</evidence>
<protein>
    <submittedName>
        <fullName evidence="11">PD-(D/E)XK nuclease family protein</fullName>
    </submittedName>
</protein>
<evidence type="ECO:0000313" key="12">
    <source>
        <dbReference type="Proteomes" id="UP001589834"/>
    </source>
</evidence>
<evidence type="ECO:0000256" key="6">
    <source>
        <dbReference type="ARBA" id="ARBA00022839"/>
    </source>
</evidence>
<evidence type="ECO:0000256" key="1">
    <source>
        <dbReference type="ARBA" id="ARBA00022722"/>
    </source>
</evidence>
<keyword evidence="1" id="KW-0540">Nuclease</keyword>
<keyword evidence="4" id="KW-0378">Hydrolase</keyword>
<dbReference type="Gene3D" id="3.90.320.10">
    <property type="match status" value="1"/>
</dbReference>
<evidence type="ECO:0000259" key="10">
    <source>
        <dbReference type="PROSITE" id="PS51217"/>
    </source>
</evidence>
<evidence type="ECO:0000256" key="8">
    <source>
        <dbReference type="ARBA" id="ARBA00023125"/>
    </source>
</evidence>
<dbReference type="InterPro" id="IPR011604">
    <property type="entry name" value="PDDEXK-like_dom_sf"/>
</dbReference>
<evidence type="ECO:0000256" key="4">
    <source>
        <dbReference type="ARBA" id="ARBA00022801"/>
    </source>
</evidence>
<reference evidence="11 12" key="1">
    <citation type="submission" date="2024-09" db="EMBL/GenBank/DDBJ databases">
        <authorList>
            <person name="Sun Q."/>
            <person name="Mori K."/>
        </authorList>
    </citation>
    <scope>NUCLEOTIDE SEQUENCE [LARGE SCALE GENOMIC DNA]</scope>
    <source>
        <strain evidence="11 12">NCAIM B.02336</strain>
    </source>
</reference>
<keyword evidence="3" id="KW-0227">DNA damage</keyword>
<dbReference type="RefSeq" id="WP_377483819.1">
    <property type="nucleotide sequence ID" value="NZ_JBHLTN010000028.1"/>
</dbReference>
<keyword evidence="7" id="KW-0067">ATP-binding</keyword>
<accession>A0ABV6PX97</accession>
<dbReference type="Pfam" id="PF12705">
    <property type="entry name" value="PDDEXK_1"/>
    <property type="match status" value="1"/>
</dbReference>
<dbReference type="InterPro" id="IPR027417">
    <property type="entry name" value="P-loop_NTPase"/>
</dbReference>
<gene>
    <name evidence="11" type="ORF">ACFFGG_13575</name>
</gene>
<organism evidence="11 12">
    <name type="scientific">Ottowia pentelensis</name>
    <dbReference type="NCBI Taxonomy" id="511108"/>
    <lineage>
        <taxon>Bacteria</taxon>
        <taxon>Pseudomonadati</taxon>
        <taxon>Pseudomonadota</taxon>
        <taxon>Betaproteobacteria</taxon>
        <taxon>Burkholderiales</taxon>
        <taxon>Comamonadaceae</taxon>
        <taxon>Ottowia</taxon>
    </lineage>
</organism>
<dbReference type="InterPro" id="IPR038726">
    <property type="entry name" value="PDDEXK_AddAB-type"/>
</dbReference>
<keyword evidence="2" id="KW-0547">Nucleotide-binding</keyword>
<dbReference type="Proteomes" id="UP001589834">
    <property type="component" value="Unassembled WGS sequence"/>
</dbReference>